<proteinExistence type="predicted"/>
<keyword evidence="4" id="KW-1185">Reference proteome</keyword>
<sequence length="218" mass="25184">MKTKFNWLMAVICCFAISSTSFAQEENKSETKYYLNVSSEKDGVKENISKTYDDRQTMEKDPFFKDLGIDFPDGQHDKLVLETTVNDKKISLSTMKFNSPKFAIGKHVAWVNRDEDVNVEILDKDGQQVKIIERRIENPDHQFRVGYPLPPGHGNFEFHTEEVEGGNAMVFSKNKQVEVFSFEKDDEGNIKMSDQEVDKTIKRLEEMIKELKSAKKNN</sequence>
<keyword evidence="2" id="KW-0732">Signal</keyword>
<evidence type="ECO:0000313" key="4">
    <source>
        <dbReference type="Proteomes" id="UP000647133"/>
    </source>
</evidence>
<evidence type="ECO:0000313" key="3">
    <source>
        <dbReference type="EMBL" id="MBD8489583.1"/>
    </source>
</evidence>
<dbReference type="RefSeq" id="WP_192010476.1">
    <property type="nucleotide sequence ID" value="NZ_JACYTQ010000004.1"/>
</dbReference>
<feature type="chain" id="PRO_5045088910" evidence="2">
    <location>
        <begin position="24"/>
        <end position="218"/>
    </location>
</feature>
<comment type="caution">
    <text evidence="3">The sequence shown here is derived from an EMBL/GenBank/DDBJ whole genome shotgun (WGS) entry which is preliminary data.</text>
</comment>
<organism evidence="3 4">
    <name type="scientific">Echinicola arenosa</name>
    <dbReference type="NCBI Taxonomy" id="2774144"/>
    <lineage>
        <taxon>Bacteria</taxon>
        <taxon>Pseudomonadati</taxon>
        <taxon>Bacteroidota</taxon>
        <taxon>Cytophagia</taxon>
        <taxon>Cytophagales</taxon>
        <taxon>Cyclobacteriaceae</taxon>
        <taxon>Echinicola</taxon>
    </lineage>
</organism>
<evidence type="ECO:0000256" key="1">
    <source>
        <dbReference type="SAM" id="Coils"/>
    </source>
</evidence>
<keyword evidence="1" id="KW-0175">Coiled coil</keyword>
<dbReference type="Proteomes" id="UP000647133">
    <property type="component" value="Unassembled WGS sequence"/>
</dbReference>
<evidence type="ECO:0000256" key="2">
    <source>
        <dbReference type="SAM" id="SignalP"/>
    </source>
</evidence>
<dbReference type="EMBL" id="JACYTQ010000004">
    <property type="protein sequence ID" value="MBD8489583.1"/>
    <property type="molecule type" value="Genomic_DNA"/>
</dbReference>
<feature type="signal peptide" evidence="2">
    <location>
        <begin position="1"/>
        <end position="23"/>
    </location>
</feature>
<reference evidence="3 4" key="1">
    <citation type="submission" date="2020-09" db="EMBL/GenBank/DDBJ databases">
        <title>Echinicola sp. CAU 1574 isolated from sand of Sido Beach.</title>
        <authorList>
            <person name="Kim W."/>
        </authorList>
    </citation>
    <scope>NUCLEOTIDE SEQUENCE [LARGE SCALE GENOMIC DNA]</scope>
    <source>
        <strain evidence="3 4">CAU 1574</strain>
    </source>
</reference>
<gene>
    <name evidence="3" type="ORF">IFO69_12580</name>
</gene>
<accession>A0ABR9ALB6</accession>
<name>A0ABR9ALB6_9BACT</name>
<protein>
    <submittedName>
        <fullName evidence="3">Uncharacterized protein</fullName>
    </submittedName>
</protein>
<feature type="coiled-coil region" evidence="1">
    <location>
        <begin position="190"/>
        <end position="217"/>
    </location>
</feature>